<sequence>MGEVTDLADLWSKIHGMFSSSATIMEEKFNTIESKIDSCKTDLEERIGGIELKLAELRNECHSSVQNIAQTVDVMRHDLDITAEGINRLGRSQDILISGVPYIQNENLLGLFRNMANTLGYKDNQLPMVSLRRMARDPIAPGTMPPIVCQFALKNIRDEFYRSYLNLKTLSLRNFGFDSDNRVYINENLTEQARQIRSEALKLKMKGRLLRVYSRDGVVFVKGPGAADAVACHTLDKLFHHVK</sequence>
<proteinExistence type="predicted"/>
<organism>
    <name type="scientific">Culex quinquefasciatus</name>
    <name type="common">Southern house mosquito</name>
    <name type="synonym">Culex pungens</name>
    <dbReference type="NCBI Taxonomy" id="7176"/>
    <lineage>
        <taxon>Eukaryota</taxon>
        <taxon>Metazoa</taxon>
        <taxon>Ecdysozoa</taxon>
        <taxon>Arthropoda</taxon>
        <taxon>Hexapoda</taxon>
        <taxon>Insecta</taxon>
        <taxon>Pterygota</taxon>
        <taxon>Neoptera</taxon>
        <taxon>Endopterygota</taxon>
        <taxon>Diptera</taxon>
        <taxon>Nematocera</taxon>
        <taxon>Culicoidea</taxon>
        <taxon>Culicidae</taxon>
        <taxon>Culicinae</taxon>
        <taxon>Culicini</taxon>
        <taxon>Culex</taxon>
        <taxon>Culex</taxon>
    </lineage>
</organism>
<dbReference type="Proteomes" id="UP000002320">
    <property type="component" value="Unassembled WGS sequence"/>
</dbReference>
<reference evidence="2" key="2">
    <citation type="submission" date="2020-05" db="UniProtKB">
        <authorList>
            <consortium name="EnsemblMetazoa"/>
        </authorList>
    </citation>
    <scope>IDENTIFICATION</scope>
    <source>
        <strain evidence="2">JHB</strain>
    </source>
</reference>
<evidence type="ECO:0000313" key="3">
    <source>
        <dbReference type="Proteomes" id="UP000002320"/>
    </source>
</evidence>
<dbReference type="OMA" id="TIGYHEN"/>
<dbReference type="STRING" id="7176.B0W6K9"/>
<dbReference type="AlphaFoldDB" id="B0W6K9"/>
<protein>
    <submittedName>
        <fullName evidence="1 2">Uncharacterized protein</fullName>
    </submittedName>
</protein>
<keyword evidence="3" id="KW-1185">Reference proteome</keyword>
<dbReference type="KEGG" id="cqu:CpipJ_CPIJ002760"/>
<dbReference type="VEuPathDB" id="VectorBase:CQUJHB012671"/>
<dbReference type="OrthoDB" id="7734146at2759"/>
<dbReference type="HOGENOM" id="CLU_099994_0_0_1"/>
<gene>
    <name evidence="2" type="primary">6033954</name>
    <name evidence="1" type="ORF">CpipJ_CPIJ002760</name>
</gene>
<dbReference type="InParanoid" id="B0W6K9"/>
<dbReference type="VEuPathDB" id="VectorBase:CPIJ002760"/>
<dbReference type="eggNOG" id="ENOG502SYNT">
    <property type="taxonomic scope" value="Eukaryota"/>
</dbReference>
<dbReference type="EMBL" id="DS231848">
    <property type="protein sequence ID" value="EDS36683.1"/>
    <property type="molecule type" value="Genomic_DNA"/>
</dbReference>
<evidence type="ECO:0000313" key="2">
    <source>
        <dbReference type="EnsemblMetazoa" id="CPIJ002760-PA"/>
    </source>
</evidence>
<evidence type="ECO:0000313" key="1">
    <source>
        <dbReference type="EMBL" id="EDS36683.1"/>
    </source>
</evidence>
<accession>B0W6K9</accession>
<reference evidence="1" key="1">
    <citation type="submission" date="2007-03" db="EMBL/GenBank/DDBJ databases">
        <title>Annotation of Culex pipiens quinquefasciatus.</title>
        <authorList>
            <consortium name="The Broad Institute Genome Sequencing Platform"/>
            <person name="Atkinson P.W."/>
            <person name="Hemingway J."/>
            <person name="Christensen B.M."/>
            <person name="Higgs S."/>
            <person name="Kodira C."/>
            <person name="Hannick L."/>
            <person name="Megy K."/>
            <person name="O'Leary S."/>
            <person name="Pearson M."/>
            <person name="Haas B.J."/>
            <person name="Mauceli E."/>
            <person name="Wortman J.R."/>
            <person name="Lee N.H."/>
            <person name="Guigo R."/>
            <person name="Stanke M."/>
            <person name="Alvarado L."/>
            <person name="Amedeo P."/>
            <person name="Antoine C.H."/>
            <person name="Arensburger P."/>
            <person name="Bidwell S.L."/>
            <person name="Crawford M."/>
            <person name="Camaro F."/>
            <person name="Devon K."/>
            <person name="Engels R."/>
            <person name="Hammond M."/>
            <person name="Howarth C."/>
            <person name="Koehrsen M."/>
            <person name="Lawson D."/>
            <person name="Montgomery P."/>
            <person name="Nene V."/>
            <person name="Nusbaum C."/>
            <person name="Puiu D."/>
            <person name="Romero-Severson J."/>
            <person name="Severson D.W."/>
            <person name="Shumway M."/>
            <person name="Sisk P."/>
            <person name="Stolte C."/>
            <person name="Zeng Q."/>
            <person name="Eisenstadt E."/>
            <person name="Fraser-Liggett C."/>
            <person name="Strausberg R."/>
            <person name="Galagan J."/>
            <person name="Birren B."/>
            <person name="Collins F.H."/>
        </authorList>
    </citation>
    <scope>NUCLEOTIDE SEQUENCE [LARGE SCALE GENOMIC DNA]</scope>
    <source>
        <strain evidence="1">JHB</strain>
    </source>
</reference>
<dbReference type="EnsemblMetazoa" id="CPIJ002760-RA">
    <property type="protein sequence ID" value="CPIJ002760-PA"/>
    <property type="gene ID" value="CPIJ002760"/>
</dbReference>
<name>B0W6K9_CULQU</name>